<dbReference type="AlphaFoldDB" id="A0A2M9CUE2"/>
<evidence type="ECO:0000313" key="4">
    <source>
        <dbReference type="EMBL" id="PJJ75536.1"/>
    </source>
</evidence>
<dbReference type="GO" id="GO:0019878">
    <property type="term" value="P:lysine biosynthetic process via aminoadipic acid"/>
    <property type="evidence" value="ECO:0007669"/>
    <property type="project" value="TreeGrafter"/>
</dbReference>
<evidence type="ECO:0000256" key="1">
    <source>
        <dbReference type="ARBA" id="ARBA00023002"/>
    </source>
</evidence>
<evidence type="ECO:0000259" key="3">
    <source>
        <dbReference type="Pfam" id="PF16653"/>
    </source>
</evidence>
<dbReference type="InterPro" id="IPR005097">
    <property type="entry name" value="Sacchrp_dh_NADP-bd"/>
</dbReference>
<dbReference type="InterPro" id="IPR051168">
    <property type="entry name" value="AASS"/>
</dbReference>
<organism evidence="4 5">
    <name type="scientific">Thermoflavifilum aggregans</name>
    <dbReference type="NCBI Taxonomy" id="454188"/>
    <lineage>
        <taxon>Bacteria</taxon>
        <taxon>Pseudomonadati</taxon>
        <taxon>Bacteroidota</taxon>
        <taxon>Chitinophagia</taxon>
        <taxon>Chitinophagales</taxon>
        <taxon>Chitinophagaceae</taxon>
        <taxon>Thermoflavifilum</taxon>
    </lineage>
</organism>
<protein>
    <submittedName>
        <fullName evidence="4">Saccharopine dehydrogenase (NADP+, L-glutamate forming)</fullName>
    </submittedName>
</protein>
<dbReference type="OrthoDB" id="973788at2"/>
<accession>A0A2M9CUE2</accession>
<gene>
    <name evidence="4" type="ORF">BXY57_1115</name>
</gene>
<name>A0A2M9CUE2_9BACT</name>
<dbReference type="Gene3D" id="3.30.360.10">
    <property type="entry name" value="Dihydrodipicolinate Reductase, domain 2"/>
    <property type="match status" value="1"/>
</dbReference>
<dbReference type="Gene3D" id="3.40.50.720">
    <property type="entry name" value="NAD(P)-binding Rossmann-like Domain"/>
    <property type="match status" value="1"/>
</dbReference>
<dbReference type="InterPro" id="IPR036291">
    <property type="entry name" value="NAD(P)-bd_dom_sf"/>
</dbReference>
<dbReference type="SUPFAM" id="SSF51735">
    <property type="entry name" value="NAD(P)-binding Rossmann-fold domains"/>
    <property type="match status" value="1"/>
</dbReference>
<dbReference type="GO" id="GO:0005737">
    <property type="term" value="C:cytoplasm"/>
    <property type="evidence" value="ECO:0007669"/>
    <property type="project" value="TreeGrafter"/>
</dbReference>
<keyword evidence="1" id="KW-0560">Oxidoreductase</keyword>
<dbReference type="EMBL" id="PGFG01000001">
    <property type="protein sequence ID" value="PJJ75536.1"/>
    <property type="molecule type" value="Genomic_DNA"/>
</dbReference>
<evidence type="ECO:0000259" key="2">
    <source>
        <dbReference type="Pfam" id="PF03435"/>
    </source>
</evidence>
<dbReference type="Pfam" id="PF03435">
    <property type="entry name" value="Sacchrp_dh_NADP"/>
    <property type="match status" value="1"/>
</dbReference>
<dbReference type="Gene3D" id="1.10.1870.10">
    <property type="entry name" value="Domain 3, Saccharopine reductase"/>
    <property type="match status" value="1"/>
</dbReference>
<dbReference type="PANTHER" id="PTHR11133:SF22">
    <property type="entry name" value="ALPHA-AMINOADIPIC SEMIALDEHYDE SYNTHASE, MITOCHONDRIAL"/>
    <property type="match status" value="1"/>
</dbReference>
<proteinExistence type="predicted"/>
<sequence>MPVASATKQILLFGAGKSSTYLIEYLLNHAPKEKWHLTVVDYDIMAAREKIGRSYYATADAFDVKVATDALEMYLSKADIVISLLPPALHHIIAEQCVRFKKNLLTASYVDPQVKQLAPAIEQAGVLFLYEMGLDPGIDHMTAMKLIHSIQRKGGDIMQFHSYCGGLVSPASDDNPWSYKISWNPGNIVRAGKEGAVFRENGQVREIAYEELFDWCSRHEVHVPGVGKLAFYPNRDSLRYLELYGLHDTPDFKRATLRNPAFCEGWHALVKLGLTAESPITSTDEITYRQWLSRFLRIASDASLEEKLAERIGVRTHSRVMRQLRYLGWFDDIPINKGNLTPMQLLQTMLEEKLALKQADKDLVVMMHDVIFERKHLKTRIKSFLVLEGEDALHTAMAKTVGLPLGIATRLILNGKINLKGLHIPNVPEIYQPVLKELEEYGIRFEETYD</sequence>
<keyword evidence="5" id="KW-1185">Reference proteome</keyword>
<dbReference type="PANTHER" id="PTHR11133">
    <property type="entry name" value="SACCHAROPINE DEHYDROGENASE"/>
    <property type="match status" value="1"/>
</dbReference>
<feature type="domain" description="Saccharopine dehydrogenase-like C-terminal" evidence="3">
    <location>
        <begin position="133"/>
        <end position="443"/>
    </location>
</feature>
<dbReference type="Pfam" id="PF16653">
    <property type="entry name" value="Sacchrp_dh_C"/>
    <property type="match status" value="1"/>
</dbReference>
<dbReference type="Proteomes" id="UP000230000">
    <property type="component" value="Unassembled WGS sequence"/>
</dbReference>
<reference evidence="4 5" key="1">
    <citation type="submission" date="2017-11" db="EMBL/GenBank/DDBJ databases">
        <title>Genomic Encyclopedia of Archaeal and Bacterial Type Strains, Phase II (KMG-II): From Individual Species to Whole Genera.</title>
        <authorList>
            <person name="Goeker M."/>
        </authorList>
    </citation>
    <scope>NUCLEOTIDE SEQUENCE [LARGE SCALE GENOMIC DNA]</scope>
    <source>
        <strain evidence="4 5">DSM 27268</strain>
    </source>
</reference>
<dbReference type="SUPFAM" id="SSF55347">
    <property type="entry name" value="Glyceraldehyde-3-phosphate dehydrogenase-like, C-terminal domain"/>
    <property type="match status" value="1"/>
</dbReference>
<comment type="caution">
    <text evidence="4">The sequence shown here is derived from an EMBL/GenBank/DDBJ whole genome shotgun (WGS) entry which is preliminary data.</text>
</comment>
<feature type="domain" description="Saccharopine dehydrogenase NADP binding" evidence="2">
    <location>
        <begin position="10"/>
        <end position="128"/>
    </location>
</feature>
<dbReference type="RefSeq" id="WP_100314130.1">
    <property type="nucleotide sequence ID" value="NZ_PGFG01000001.1"/>
</dbReference>
<evidence type="ECO:0000313" key="5">
    <source>
        <dbReference type="Proteomes" id="UP000230000"/>
    </source>
</evidence>
<dbReference type="GO" id="GO:0004753">
    <property type="term" value="F:saccharopine dehydrogenase activity"/>
    <property type="evidence" value="ECO:0007669"/>
    <property type="project" value="TreeGrafter"/>
</dbReference>
<dbReference type="InterPro" id="IPR032095">
    <property type="entry name" value="Sacchrp_dh-like_C"/>
</dbReference>